<protein>
    <recommendedName>
        <fullName evidence="1">Transmembrane protein TMEM132 cohesin-like domain-containing protein</fullName>
    </recommendedName>
</protein>
<gene>
    <name evidence="2" type="ORF">LOTGIDRAFT_175149</name>
</gene>
<dbReference type="CTD" id="20243040"/>
<organism evidence="2 3">
    <name type="scientific">Lottia gigantea</name>
    <name type="common">Giant owl limpet</name>
    <dbReference type="NCBI Taxonomy" id="225164"/>
    <lineage>
        <taxon>Eukaryota</taxon>
        <taxon>Metazoa</taxon>
        <taxon>Spiralia</taxon>
        <taxon>Lophotrochozoa</taxon>
        <taxon>Mollusca</taxon>
        <taxon>Gastropoda</taxon>
        <taxon>Patellogastropoda</taxon>
        <taxon>Lottioidea</taxon>
        <taxon>Lottiidae</taxon>
        <taxon>Lottia</taxon>
    </lineage>
</organism>
<dbReference type="InterPro" id="IPR026307">
    <property type="entry name" value="TMEM132"/>
</dbReference>
<accession>V4AFB1</accession>
<dbReference type="Proteomes" id="UP000030746">
    <property type="component" value="Unassembled WGS sequence"/>
</dbReference>
<dbReference type="Pfam" id="PF23039">
    <property type="entry name" value="TMEM132_3rd"/>
    <property type="match status" value="1"/>
</dbReference>
<dbReference type="GeneID" id="20243040"/>
<dbReference type="RefSeq" id="XP_009053750.1">
    <property type="nucleotide sequence ID" value="XM_009055502.1"/>
</dbReference>
<dbReference type="OrthoDB" id="10026202at2759"/>
<reference evidence="2 3" key="1">
    <citation type="journal article" date="2013" name="Nature">
        <title>Insights into bilaterian evolution from three spiralian genomes.</title>
        <authorList>
            <person name="Simakov O."/>
            <person name="Marletaz F."/>
            <person name="Cho S.J."/>
            <person name="Edsinger-Gonzales E."/>
            <person name="Havlak P."/>
            <person name="Hellsten U."/>
            <person name="Kuo D.H."/>
            <person name="Larsson T."/>
            <person name="Lv J."/>
            <person name="Arendt D."/>
            <person name="Savage R."/>
            <person name="Osoegawa K."/>
            <person name="de Jong P."/>
            <person name="Grimwood J."/>
            <person name="Chapman J.A."/>
            <person name="Shapiro H."/>
            <person name="Aerts A."/>
            <person name="Otillar R.P."/>
            <person name="Terry A.Y."/>
            <person name="Boore J.L."/>
            <person name="Grigoriev I.V."/>
            <person name="Lindberg D.R."/>
            <person name="Seaver E.C."/>
            <person name="Weisblat D.A."/>
            <person name="Putnam N.H."/>
            <person name="Rokhsar D.S."/>
        </authorList>
    </citation>
    <scope>NUCLEOTIDE SEQUENCE [LARGE SCALE GENOMIC DNA]</scope>
</reference>
<dbReference type="OMA" id="EWNISIE"/>
<feature type="domain" description="Transmembrane protein TMEM132 cohesin-like" evidence="1">
    <location>
        <begin position="251"/>
        <end position="336"/>
    </location>
</feature>
<proteinExistence type="predicted"/>
<dbReference type="EMBL" id="KB201643">
    <property type="protein sequence ID" value="ESO95557.1"/>
    <property type="molecule type" value="Genomic_DNA"/>
</dbReference>
<dbReference type="KEGG" id="lgi:LOTGIDRAFT_175149"/>
<keyword evidence="3" id="KW-1185">Reference proteome</keyword>
<dbReference type="HOGENOM" id="CLU_795210_0_0_1"/>
<evidence type="ECO:0000313" key="3">
    <source>
        <dbReference type="Proteomes" id="UP000030746"/>
    </source>
</evidence>
<dbReference type="AlphaFoldDB" id="V4AFB1"/>
<evidence type="ECO:0000259" key="1">
    <source>
        <dbReference type="Pfam" id="PF23039"/>
    </source>
</evidence>
<dbReference type="STRING" id="225164.V4AFB1"/>
<sequence>MDLHRIMDKRGFKPLFSVIIGVLLVVSVNGVEINFDQRNDGFFLKSAYHKLKPSNPTQEKELFVITNRAELHKLRASHGPFEAYQAVPEEYIEQQTNRKLHSEIFHNMDISVHLLTEELLPKWPLLQVLMHARPIQESLKTSDFSESYYNEHWCGQLIVFHEDQRLTDVCILNQNDKSACLMEITVPYEWWHRNVSNVEVYYQVSRVEDNHECAQESNSIVPGRTEESKNMKLITSLPLSTEDHRYDEKGDDRLIFRIPKTKYLPGSRFLIPVYLQGNTNVQVVVVQTKVKNGLKIRGAAVKPNSPWSVYFEMKDRQKTAVVTAFIKDKSKYVQSTRMGNSNQFSSSAA</sequence>
<evidence type="ECO:0000313" key="2">
    <source>
        <dbReference type="EMBL" id="ESO95557.1"/>
    </source>
</evidence>
<name>V4AFB1_LOTGI</name>
<dbReference type="PANTHER" id="PTHR13388">
    <property type="entry name" value="DETONATOR, ISOFORM E"/>
    <property type="match status" value="1"/>
</dbReference>
<dbReference type="PANTHER" id="PTHR13388:SF11">
    <property type="entry name" value="DETONATOR, ISOFORM E"/>
    <property type="match status" value="1"/>
</dbReference>
<dbReference type="InterPro" id="IPR055421">
    <property type="entry name" value="TMEM132_3rd"/>
</dbReference>